<protein>
    <submittedName>
        <fullName evidence="2">Glycine-rich family protein</fullName>
    </submittedName>
</protein>
<reference evidence="2 3" key="1">
    <citation type="journal article" date="2020" name="Nat. Commun.">
        <title>Genome of Tripterygium wilfordii and identification of cytochrome P450 involved in triptolide biosynthesis.</title>
        <authorList>
            <person name="Tu L."/>
            <person name="Su P."/>
            <person name="Zhang Z."/>
            <person name="Gao L."/>
            <person name="Wang J."/>
            <person name="Hu T."/>
            <person name="Zhou J."/>
            <person name="Zhang Y."/>
            <person name="Zhao Y."/>
            <person name="Liu Y."/>
            <person name="Song Y."/>
            <person name="Tong Y."/>
            <person name="Lu Y."/>
            <person name="Yang J."/>
            <person name="Xu C."/>
            <person name="Jia M."/>
            <person name="Peters R.J."/>
            <person name="Huang L."/>
            <person name="Gao W."/>
        </authorList>
    </citation>
    <scope>NUCLEOTIDE SEQUENCE [LARGE SCALE GENOMIC DNA]</scope>
    <source>
        <strain evidence="3">cv. XIE 37</strain>
        <tissue evidence="2">Leaf</tissue>
    </source>
</reference>
<dbReference type="AlphaFoldDB" id="A0A7J7DD85"/>
<dbReference type="Proteomes" id="UP000593562">
    <property type="component" value="Unassembled WGS sequence"/>
</dbReference>
<comment type="caution">
    <text evidence="2">The sequence shown here is derived from an EMBL/GenBank/DDBJ whole genome shotgun (WGS) entry which is preliminary data.</text>
</comment>
<feature type="transmembrane region" description="Helical" evidence="1">
    <location>
        <begin position="72"/>
        <end position="91"/>
    </location>
</feature>
<dbReference type="PANTHER" id="PTHR34201:SF6">
    <property type="entry name" value="GLYCINE-RICH PROTEIN"/>
    <property type="match status" value="1"/>
</dbReference>
<keyword evidence="1" id="KW-0472">Membrane</keyword>
<evidence type="ECO:0000256" key="1">
    <source>
        <dbReference type="SAM" id="Phobius"/>
    </source>
</evidence>
<keyword evidence="1" id="KW-1133">Transmembrane helix</keyword>
<dbReference type="InParanoid" id="A0A7J7DD85"/>
<evidence type="ECO:0000313" key="3">
    <source>
        <dbReference type="Proteomes" id="UP000593562"/>
    </source>
</evidence>
<dbReference type="EMBL" id="JAAARO010000008">
    <property type="protein sequence ID" value="KAF5744317.1"/>
    <property type="molecule type" value="Genomic_DNA"/>
</dbReference>
<organism evidence="2 3">
    <name type="scientific">Tripterygium wilfordii</name>
    <name type="common">Thunder God vine</name>
    <dbReference type="NCBI Taxonomy" id="458696"/>
    <lineage>
        <taxon>Eukaryota</taxon>
        <taxon>Viridiplantae</taxon>
        <taxon>Streptophyta</taxon>
        <taxon>Embryophyta</taxon>
        <taxon>Tracheophyta</taxon>
        <taxon>Spermatophyta</taxon>
        <taxon>Magnoliopsida</taxon>
        <taxon>eudicotyledons</taxon>
        <taxon>Gunneridae</taxon>
        <taxon>Pentapetalae</taxon>
        <taxon>rosids</taxon>
        <taxon>fabids</taxon>
        <taxon>Celastrales</taxon>
        <taxon>Celastraceae</taxon>
        <taxon>Tripterygium</taxon>
    </lineage>
</organism>
<evidence type="ECO:0000313" key="2">
    <source>
        <dbReference type="EMBL" id="KAF5744317.1"/>
    </source>
</evidence>
<keyword evidence="1" id="KW-0812">Transmembrane</keyword>
<name>A0A7J7DD85_TRIWF</name>
<proteinExistence type="predicted"/>
<keyword evidence="3" id="KW-1185">Reference proteome</keyword>
<sequence>MKAKSKLNDEFNSFWNWRPDEDDKKRNNRTRFQVTEELVLEPGFGVGLGCGVGMGLALVGGVGLGGSPWNHLKLAFGLGVGCGLGVGFGFGQGLGYGSSLDTFTSNLSKKKTDLDKRFVLHI</sequence>
<accession>A0A7J7DD85</accession>
<dbReference type="InterPro" id="IPR053288">
    <property type="entry name" value="TGD_Bridge_Protein"/>
</dbReference>
<gene>
    <name evidence="2" type="ORF">HS088_TW08G00917</name>
</gene>
<feature type="transmembrane region" description="Helical" evidence="1">
    <location>
        <begin position="44"/>
        <end position="65"/>
    </location>
</feature>
<dbReference type="PANTHER" id="PTHR34201">
    <property type="entry name" value="GLYCINE-RICH PROTEIN"/>
    <property type="match status" value="1"/>
</dbReference>